<evidence type="ECO:0000313" key="1">
    <source>
        <dbReference type="EMBL" id="SDC01561.1"/>
    </source>
</evidence>
<dbReference type="Pfam" id="PF22234">
    <property type="entry name" value="Rv2466c-like"/>
    <property type="match status" value="1"/>
</dbReference>
<dbReference type="Gene3D" id="3.40.30.10">
    <property type="entry name" value="Glutaredoxin"/>
    <property type="match status" value="1"/>
</dbReference>
<dbReference type="RefSeq" id="WP_091798458.1">
    <property type="nucleotide sequence ID" value="NZ_CP016353.1"/>
</dbReference>
<keyword evidence="2" id="KW-1185">Reference proteome</keyword>
<dbReference type="SUPFAM" id="SSF52833">
    <property type="entry name" value="Thioredoxin-like"/>
    <property type="match status" value="1"/>
</dbReference>
<gene>
    <name evidence="1" type="ORF">SAMN05421630_10170</name>
</gene>
<dbReference type="InterPro" id="IPR036249">
    <property type="entry name" value="Thioredoxin-like_sf"/>
</dbReference>
<protein>
    <submittedName>
        <fullName evidence="1">DSBA-like thioredoxin domain-containing protein</fullName>
    </submittedName>
</protein>
<dbReference type="STRING" id="530584.SAMN05421630_10170"/>
<dbReference type="InterPro" id="IPR053977">
    <property type="entry name" value="Rv2466c-like"/>
</dbReference>
<dbReference type="EMBL" id="FMZE01000001">
    <property type="protein sequence ID" value="SDC01561.1"/>
    <property type="molecule type" value="Genomic_DNA"/>
</dbReference>
<dbReference type="Proteomes" id="UP000199494">
    <property type="component" value="Unassembled WGS sequence"/>
</dbReference>
<proteinExistence type="predicted"/>
<name>A0A222VZJ0_9PSEU</name>
<evidence type="ECO:0000313" key="2">
    <source>
        <dbReference type="Proteomes" id="UP000199494"/>
    </source>
</evidence>
<accession>A0A222VZJ0</accession>
<sequence>MTAGVPEEKTRVDFYFDPVCPFAWITSRWILEVEKHRDLDLRFRVMSLAVLNDGRDLPDDYRELLDKAWGPVRVAVALAQKQGEGVLRDFYTGFGTRYHNQGNKDVDLVLKEVLAEVSAPAELIEAATSTEYDEALRESHHQGMDPVGMDVGTPTIHIDGVAFFGPVLSSIPKGEDAVKIFDGARLLAGYPDFFELKRTRTGELNFD</sequence>
<dbReference type="AlphaFoldDB" id="A0A222VZJ0"/>
<reference evidence="1 2" key="1">
    <citation type="submission" date="2016-10" db="EMBL/GenBank/DDBJ databases">
        <authorList>
            <person name="de Groot N.N."/>
        </authorList>
    </citation>
    <scope>NUCLEOTIDE SEQUENCE [LARGE SCALE GENOMIC DNA]</scope>
    <source>
        <strain evidence="1 2">CGMCC 4.5506</strain>
    </source>
</reference>
<dbReference type="OrthoDB" id="4125991at2"/>
<dbReference type="KEGG" id="pmad:BAY61_08560"/>
<organism evidence="1 2">
    <name type="scientific">Prauserella marina</name>
    <dbReference type="NCBI Taxonomy" id="530584"/>
    <lineage>
        <taxon>Bacteria</taxon>
        <taxon>Bacillati</taxon>
        <taxon>Actinomycetota</taxon>
        <taxon>Actinomycetes</taxon>
        <taxon>Pseudonocardiales</taxon>
        <taxon>Pseudonocardiaceae</taxon>
        <taxon>Prauserella</taxon>
    </lineage>
</organism>